<feature type="region of interest" description="Disordered" evidence="1">
    <location>
        <begin position="1"/>
        <end position="56"/>
    </location>
</feature>
<organism evidence="2 3">
    <name type="scientific">Taxus chinensis</name>
    <name type="common">Chinese yew</name>
    <name type="synonym">Taxus wallichiana var. chinensis</name>
    <dbReference type="NCBI Taxonomy" id="29808"/>
    <lineage>
        <taxon>Eukaryota</taxon>
        <taxon>Viridiplantae</taxon>
        <taxon>Streptophyta</taxon>
        <taxon>Embryophyta</taxon>
        <taxon>Tracheophyta</taxon>
        <taxon>Spermatophyta</taxon>
        <taxon>Pinopsida</taxon>
        <taxon>Pinidae</taxon>
        <taxon>Conifers II</taxon>
        <taxon>Cupressales</taxon>
        <taxon>Taxaceae</taxon>
        <taxon>Taxus</taxon>
    </lineage>
</organism>
<comment type="caution">
    <text evidence="2">The sequence shown here is derived from an EMBL/GenBank/DDBJ whole genome shotgun (WGS) entry which is preliminary data.</text>
</comment>
<evidence type="ECO:0000313" key="2">
    <source>
        <dbReference type="EMBL" id="KAH9291010.1"/>
    </source>
</evidence>
<gene>
    <name evidence="2" type="ORF">KI387_044139</name>
</gene>
<feature type="compositionally biased region" description="Basic and acidic residues" evidence="1">
    <location>
        <begin position="14"/>
        <end position="27"/>
    </location>
</feature>
<protein>
    <submittedName>
        <fullName evidence="2">Uncharacterized protein</fullName>
    </submittedName>
</protein>
<evidence type="ECO:0000256" key="1">
    <source>
        <dbReference type="SAM" id="MobiDB-lite"/>
    </source>
</evidence>
<feature type="non-terminal residue" evidence="2">
    <location>
        <position position="1"/>
    </location>
</feature>
<dbReference type="AlphaFoldDB" id="A0AA38F6R3"/>
<sequence>TAVFRAFANNSIAREPDGDGETHEIFHRGPQHGGLGSDETSLGATESEKSPVEYIA</sequence>
<feature type="non-terminal residue" evidence="2">
    <location>
        <position position="56"/>
    </location>
</feature>
<feature type="compositionally biased region" description="Basic and acidic residues" evidence="1">
    <location>
        <begin position="46"/>
        <end position="56"/>
    </location>
</feature>
<keyword evidence="3" id="KW-1185">Reference proteome</keyword>
<accession>A0AA38F6R3</accession>
<dbReference type="Proteomes" id="UP000824469">
    <property type="component" value="Unassembled WGS sequence"/>
</dbReference>
<dbReference type="EMBL" id="JAHRHJ020003813">
    <property type="protein sequence ID" value="KAH9291010.1"/>
    <property type="molecule type" value="Genomic_DNA"/>
</dbReference>
<reference evidence="2 3" key="1">
    <citation type="journal article" date="2021" name="Nat. Plants">
        <title>The Taxus genome provides insights into paclitaxel biosynthesis.</title>
        <authorList>
            <person name="Xiong X."/>
            <person name="Gou J."/>
            <person name="Liao Q."/>
            <person name="Li Y."/>
            <person name="Zhou Q."/>
            <person name="Bi G."/>
            <person name="Li C."/>
            <person name="Du R."/>
            <person name="Wang X."/>
            <person name="Sun T."/>
            <person name="Guo L."/>
            <person name="Liang H."/>
            <person name="Lu P."/>
            <person name="Wu Y."/>
            <person name="Zhang Z."/>
            <person name="Ro D.K."/>
            <person name="Shang Y."/>
            <person name="Huang S."/>
            <person name="Yan J."/>
        </authorList>
    </citation>
    <scope>NUCLEOTIDE SEQUENCE [LARGE SCALE GENOMIC DNA]</scope>
    <source>
        <strain evidence="2">Ta-2019</strain>
    </source>
</reference>
<name>A0AA38F6R3_TAXCH</name>
<evidence type="ECO:0000313" key="3">
    <source>
        <dbReference type="Proteomes" id="UP000824469"/>
    </source>
</evidence>
<proteinExistence type="predicted"/>